<evidence type="ECO:0008006" key="3">
    <source>
        <dbReference type="Google" id="ProtNLM"/>
    </source>
</evidence>
<name>A0A1M5VMI2_9FLAO</name>
<dbReference type="EMBL" id="FQWS01000003">
    <property type="protein sequence ID" value="SHH76427.1"/>
    <property type="molecule type" value="Genomic_DNA"/>
</dbReference>
<organism evidence="1 2">
    <name type="scientific">Winogradskyella jejuensis</name>
    <dbReference type="NCBI Taxonomy" id="1089305"/>
    <lineage>
        <taxon>Bacteria</taxon>
        <taxon>Pseudomonadati</taxon>
        <taxon>Bacteroidota</taxon>
        <taxon>Flavobacteriia</taxon>
        <taxon>Flavobacteriales</taxon>
        <taxon>Flavobacteriaceae</taxon>
        <taxon>Winogradskyella</taxon>
    </lineage>
</organism>
<keyword evidence="2" id="KW-1185">Reference proteome</keyword>
<dbReference type="AlphaFoldDB" id="A0A1M5VMI2"/>
<dbReference type="RefSeq" id="WP_073087515.1">
    <property type="nucleotide sequence ID" value="NZ_FQWS01000003.1"/>
</dbReference>
<dbReference type="Proteomes" id="UP000184522">
    <property type="component" value="Unassembled WGS sequence"/>
</dbReference>
<proteinExistence type="predicted"/>
<reference evidence="2" key="1">
    <citation type="submission" date="2016-11" db="EMBL/GenBank/DDBJ databases">
        <authorList>
            <person name="Varghese N."/>
            <person name="Submissions S."/>
        </authorList>
    </citation>
    <scope>NUCLEOTIDE SEQUENCE [LARGE SCALE GENOMIC DNA]</scope>
    <source>
        <strain evidence="2">DSM 25330</strain>
    </source>
</reference>
<sequence>MKYLQILLILVLFFNCKNENSKAETETLTANEIIDKSIEVAGGGKFDSSTIKFVFRDHRYTAIRTKGKFRYTRFKVDENKDSILDILKNEGFRRYTNMKQVRVSDSMIVKYTASVNSVHYFSVLPHGLNDKAVNKKLLGEEQIKENNYYKIEVTFNQEGGGEDYEDVFIYWINKSTFKPDYLAYSYNEDDGIGMRFREAFNERYVNGLRFVDYNNYKSENPETKLEDLANALESNQLKLLSKIELENVEVDLIDL</sequence>
<protein>
    <recommendedName>
        <fullName evidence="3">Deoxyribose-phosphate aldolase</fullName>
    </recommendedName>
</protein>
<dbReference type="Pfam" id="PF20113">
    <property type="entry name" value="DUF6503"/>
    <property type="match status" value="1"/>
</dbReference>
<dbReference type="InterPro" id="IPR045444">
    <property type="entry name" value="DUF6503"/>
</dbReference>
<evidence type="ECO:0000313" key="2">
    <source>
        <dbReference type="Proteomes" id="UP000184522"/>
    </source>
</evidence>
<evidence type="ECO:0000313" key="1">
    <source>
        <dbReference type="EMBL" id="SHH76427.1"/>
    </source>
</evidence>
<gene>
    <name evidence="1" type="ORF">SAMN05444148_2749</name>
</gene>
<dbReference type="STRING" id="1089305.SAMN05444148_2749"/>
<dbReference type="OrthoDB" id="982433at2"/>
<accession>A0A1M5VMI2</accession>